<dbReference type="InterPro" id="IPR011050">
    <property type="entry name" value="Pectin_lyase_fold/virulence"/>
</dbReference>
<gene>
    <name evidence="2" type="ORF">SCARR_04075</name>
</gene>
<accession>A0A6C2UP06</accession>
<proteinExistence type="predicted"/>
<dbReference type="PANTHER" id="PTHR45869:SF8">
    <property type="entry name" value="LAMG-LIKE JELLYROLL FOLD DOMAIN-CONTAINING PROTEIN"/>
    <property type="match status" value="1"/>
</dbReference>
<keyword evidence="3" id="KW-1185">Reference proteome</keyword>
<reference evidence="2 3" key="1">
    <citation type="submission" date="2019-04" db="EMBL/GenBank/DDBJ databases">
        <authorList>
            <person name="Van Vliet M D."/>
        </authorList>
    </citation>
    <scope>NUCLEOTIDE SEQUENCE [LARGE SCALE GENOMIC DNA]</scope>
    <source>
        <strain evidence="2 3">F21</strain>
    </source>
</reference>
<evidence type="ECO:0000259" key="1">
    <source>
        <dbReference type="Pfam" id="PF12708"/>
    </source>
</evidence>
<dbReference type="Gene3D" id="2.160.20.10">
    <property type="entry name" value="Single-stranded right-handed beta-helix, Pectin lyase-like"/>
    <property type="match status" value="2"/>
</dbReference>
<dbReference type="Pfam" id="PF12708">
    <property type="entry name" value="Pect-lyase_RHGA_epim"/>
    <property type="match status" value="2"/>
</dbReference>
<dbReference type="SUPFAM" id="SSF51126">
    <property type="entry name" value="Pectin lyase-like"/>
    <property type="match status" value="2"/>
</dbReference>
<dbReference type="InterPro" id="IPR013320">
    <property type="entry name" value="ConA-like_dom_sf"/>
</dbReference>
<dbReference type="EMBL" id="CAAHFH010000002">
    <property type="protein sequence ID" value="VGO21995.1"/>
    <property type="molecule type" value="Genomic_DNA"/>
</dbReference>
<dbReference type="Pfam" id="PF13385">
    <property type="entry name" value="Laminin_G_3"/>
    <property type="match status" value="3"/>
</dbReference>
<sequence length="1637" mass="176422">MRTTRWIATALLTGLALFSEGGITTVSHRYLFDGDVTDSVGALHGTATTNSTYLEAPQFINDIPAGTVAGAPTQSIEFGMNNGSKKSGFSLGSVMGTNIGSYSLWFKSEDVLQGSQYLVASWPQQILKGGVGAYAGGIEAGFQGVVAGGGYATNEWIHVVVSWDNTAAAGRLYINGVLAGTADYDGNVVAPSSVNIGGFNLNDDGDNLVNQSDVKLYDLQFYDGMLDAGDVFELHNNPGAIISYESPVLAHRYAFGSNVDDSIGSADGTATTNGTYTEAPLFSTDIPSGAVAGAPTRSLQVGMSYLSKKSGFSLGSVMSTNTGSYSLWFKSEDVLLGSQYLVVSWPQQILKGGIGAYAGGIEAGFQGVVAGGGYATNEWIHVVVSWDNTAAAGRLYINGVLAGTADYDGNVVAPSSVNIGGFNLNDDGDNLANQSDVKLYDLQFYRNELGIDAVQLLYANPGIKASHDTTRLIFPTLDESDAVVADLAVTDAPYNADSSGVSDCTAMVQAALDDLGSAGGGTLYFPAGKYRFDGTLTVPGTISLRGDWKSPLDGGSGQGTILMVYAGRNDTNAAPFIQFSGGLNAIQNLSFWYPEQTVDNVVPYPPTIQRKWRPCMLKRLTFYNAYQGYEVEQAGGAPVISEIFGTFLNTGIKHDNCLEYGFFDQIHISPSIWADAPSAVITNAPALADVRNWCQANTVGLELLKNDDIQLFDITVENAKIGLLTDTNASGMGATYGFKMKINATLERRYEGGGWVGAIEDLDRFPETAAVDYVWPDPWKPARSNVLINVREYPYSATGDGVTDDRQAIQDALDDAGVLGGGIVYLPAGEYVVRTNLLVPSGVELRGVTDFVYRDDHGPGASPVGTALFAFHGENSVDLENEPPFISLSSNSSVRGMTILYPNQGEFWPTVADDPPKTYPWTIRGLGPDINIQYVTIKRGWNLIDLASHDCSGFVLQDFWTSPLNIGVRIGGGTDGGHIQRVLQSMGAWSYPGINTPDIPNWTSEIRSEWLWTNAVGLSMSNSVGYVFGDVKNVQAYGAISFMFKQHMQFLEQDGNGPENMDFFMCHPERTAGISLHFDRGNDLRFFGIGIVSFDDDYFLETTPNFTGTVDVYGLMMWGDPTGRLPLIGGGEVNIYPQGGDALTARVTPTQSQGLLKRLNFEKTEYADKVVTNTGRECWSVSPVGTTPIVDLRVDWQEFRFGNAPEVEFSFDYLDVGADFVQVYYDAHGDGNCNKLMGQFNLTDTGQWKTWTATVTDALFADRMTYIRRNDDILIQANTGGAPFYVSRVELTRPEALSHRYRFEGGVTDSIGSVDGEATTNGTWLEAPLLLLDVPPGAVAGAPTNSLRVGMGYPSVKSGFRLEGSVMNTNAGSYSLWFKSEDVLQGSQYLVASWPQQILKGGIGAYAGGIEAGFQGEKAGSSYAVNEWNHAVVSWDNATGTGRLYLNGALAGTTTYSNRVDTAWINIGGFNLVDNDAQLVNQFDGILYDLQFYNRTLSSDTVKSLYRNPGSYYAASTANRVPRWWLDAWYPGVVDYEASSVSDTDVDGYDARAEYFTGSDPTDVASLFEIADAQTDGDGLVITWISEEGCWFSLSAATNLASEAWSPIASAIPGQHGFTSYTTTVESAACFYKVNLH</sequence>
<dbReference type="RefSeq" id="WP_136063415.1">
    <property type="nucleotide sequence ID" value="NZ_CAAHFH010000002.1"/>
</dbReference>
<evidence type="ECO:0000313" key="2">
    <source>
        <dbReference type="EMBL" id="VGO21995.1"/>
    </source>
</evidence>
<dbReference type="InterPro" id="IPR024535">
    <property type="entry name" value="RHGA/B-epi-like_pectate_lyase"/>
</dbReference>
<dbReference type="PANTHER" id="PTHR45869">
    <property type="entry name" value="C-REACTIVE PROTEIN-RELATED"/>
    <property type="match status" value="1"/>
</dbReference>
<dbReference type="Proteomes" id="UP000346198">
    <property type="component" value="Unassembled WGS sequence"/>
</dbReference>
<dbReference type="InterPro" id="IPR012334">
    <property type="entry name" value="Pectin_lyas_fold"/>
</dbReference>
<evidence type="ECO:0000313" key="3">
    <source>
        <dbReference type="Proteomes" id="UP000346198"/>
    </source>
</evidence>
<dbReference type="Gene3D" id="2.60.120.200">
    <property type="match status" value="3"/>
</dbReference>
<feature type="domain" description="Rhamnogalacturonase A/B/Epimerase-like pectate lyase" evidence="1">
    <location>
        <begin position="788"/>
        <end position="847"/>
    </location>
</feature>
<protein>
    <recommendedName>
        <fullName evidence="1">Rhamnogalacturonase A/B/Epimerase-like pectate lyase domain-containing protein</fullName>
    </recommendedName>
</protein>
<dbReference type="SUPFAM" id="SSF49899">
    <property type="entry name" value="Concanavalin A-like lectins/glucanases"/>
    <property type="match status" value="3"/>
</dbReference>
<name>A0A6C2UP06_9BACT</name>
<dbReference type="InterPro" id="IPR051005">
    <property type="entry name" value="Pentraxin_domain"/>
</dbReference>
<feature type="domain" description="Rhamnogalacturonase A/B/Epimerase-like pectate lyase" evidence="1">
    <location>
        <begin position="494"/>
        <end position="551"/>
    </location>
</feature>
<organism evidence="2 3">
    <name type="scientific">Pontiella sulfatireligans</name>
    <dbReference type="NCBI Taxonomy" id="2750658"/>
    <lineage>
        <taxon>Bacteria</taxon>
        <taxon>Pseudomonadati</taxon>
        <taxon>Kiritimatiellota</taxon>
        <taxon>Kiritimatiellia</taxon>
        <taxon>Kiritimatiellales</taxon>
        <taxon>Pontiellaceae</taxon>
        <taxon>Pontiella</taxon>
    </lineage>
</organism>